<gene>
    <name evidence="2" type="ORF">POM88_033749</name>
</gene>
<proteinExistence type="predicted"/>
<dbReference type="EMBL" id="JAUIZM010000008">
    <property type="protein sequence ID" value="KAK1367657.1"/>
    <property type="molecule type" value="Genomic_DNA"/>
</dbReference>
<comment type="caution">
    <text evidence="2">The sequence shown here is derived from an EMBL/GenBank/DDBJ whole genome shotgun (WGS) entry which is preliminary data.</text>
</comment>
<keyword evidence="1" id="KW-1133">Transmembrane helix</keyword>
<reference evidence="2" key="2">
    <citation type="submission" date="2023-05" db="EMBL/GenBank/DDBJ databases">
        <authorList>
            <person name="Schelkunov M.I."/>
        </authorList>
    </citation>
    <scope>NUCLEOTIDE SEQUENCE</scope>
    <source>
        <strain evidence="2">Hsosn_3</strain>
        <tissue evidence="2">Leaf</tissue>
    </source>
</reference>
<accession>A0AAD8HHY9</accession>
<feature type="transmembrane region" description="Helical" evidence="1">
    <location>
        <begin position="12"/>
        <end position="30"/>
    </location>
</feature>
<keyword evidence="1" id="KW-0812">Transmembrane</keyword>
<dbReference type="AlphaFoldDB" id="A0AAD8HHY9"/>
<evidence type="ECO:0000256" key="1">
    <source>
        <dbReference type="SAM" id="Phobius"/>
    </source>
</evidence>
<protein>
    <submittedName>
        <fullName evidence="2">Uncharacterized protein</fullName>
    </submittedName>
</protein>
<name>A0AAD8HHY9_9APIA</name>
<organism evidence="2 3">
    <name type="scientific">Heracleum sosnowskyi</name>
    <dbReference type="NCBI Taxonomy" id="360622"/>
    <lineage>
        <taxon>Eukaryota</taxon>
        <taxon>Viridiplantae</taxon>
        <taxon>Streptophyta</taxon>
        <taxon>Embryophyta</taxon>
        <taxon>Tracheophyta</taxon>
        <taxon>Spermatophyta</taxon>
        <taxon>Magnoliopsida</taxon>
        <taxon>eudicotyledons</taxon>
        <taxon>Gunneridae</taxon>
        <taxon>Pentapetalae</taxon>
        <taxon>asterids</taxon>
        <taxon>campanulids</taxon>
        <taxon>Apiales</taxon>
        <taxon>Apiaceae</taxon>
        <taxon>Apioideae</taxon>
        <taxon>apioid superclade</taxon>
        <taxon>Tordylieae</taxon>
        <taxon>Tordyliinae</taxon>
        <taxon>Heracleum</taxon>
    </lineage>
</organism>
<feature type="transmembrane region" description="Helical" evidence="1">
    <location>
        <begin position="36"/>
        <end position="54"/>
    </location>
</feature>
<dbReference type="Proteomes" id="UP001237642">
    <property type="component" value="Unassembled WGS sequence"/>
</dbReference>
<reference evidence="2" key="1">
    <citation type="submission" date="2023-02" db="EMBL/GenBank/DDBJ databases">
        <title>Genome of toxic invasive species Heracleum sosnowskyi carries increased number of genes despite the absence of recent whole-genome duplications.</title>
        <authorList>
            <person name="Schelkunov M."/>
            <person name="Shtratnikova V."/>
            <person name="Makarenko M."/>
            <person name="Klepikova A."/>
            <person name="Omelchenko D."/>
            <person name="Novikova G."/>
            <person name="Obukhova E."/>
            <person name="Bogdanov V."/>
            <person name="Penin A."/>
            <person name="Logacheva M."/>
        </authorList>
    </citation>
    <scope>NUCLEOTIDE SEQUENCE</scope>
    <source>
        <strain evidence="2">Hsosn_3</strain>
        <tissue evidence="2">Leaf</tissue>
    </source>
</reference>
<keyword evidence="1" id="KW-0472">Membrane</keyword>
<keyword evidence="3" id="KW-1185">Reference proteome</keyword>
<evidence type="ECO:0000313" key="2">
    <source>
        <dbReference type="EMBL" id="KAK1367657.1"/>
    </source>
</evidence>
<sequence>MTTKREPGDAECFRAACIGATLVMVFFLILVLELPVIVGFLILIMVALIVVFTYKPAEEEEEIFTNLSAQADSNYIYNERLLQHYPDAERHYYGIRRDFETKAE</sequence>
<evidence type="ECO:0000313" key="3">
    <source>
        <dbReference type="Proteomes" id="UP001237642"/>
    </source>
</evidence>